<organism evidence="5">
    <name type="scientific">Talaromyces marneffei PM1</name>
    <dbReference type="NCBI Taxonomy" id="1077442"/>
    <lineage>
        <taxon>Eukaryota</taxon>
        <taxon>Fungi</taxon>
        <taxon>Dikarya</taxon>
        <taxon>Ascomycota</taxon>
        <taxon>Pezizomycotina</taxon>
        <taxon>Eurotiomycetes</taxon>
        <taxon>Eurotiomycetidae</taxon>
        <taxon>Eurotiales</taxon>
        <taxon>Trichocomaceae</taxon>
        <taxon>Talaromyces</taxon>
        <taxon>Talaromyces sect. Talaromyces</taxon>
    </lineage>
</organism>
<dbReference type="HOGENOM" id="CLU_113404_0_0_1"/>
<keyword evidence="3" id="KW-0325">Glycoprotein</keyword>
<dbReference type="InterPro" id="IPR002165">
    <property type="entry name" value="Plexin_repeat"/>
</dbReference>
<evidence type="ECO:0008006" key="6">
    <source>
        <dbReference type="Google" id="ProtNLM"/>
    </source>
</evidence>
<evidence type="ECO:0000256" key="2">
    <source>
        <dbReference type="ARBA" id="ARBA00023136"/>
    </source>
</evidence>
<sequence>MTMADFLDPSSISPNISSLGQDDDPVKLFRCWIRQSCDDCISMRDDLDCSWCPFSSTCVPNPTDKYPLLAPIDYPDICPLGAKERWELRARGLGCNVSTRNFLSVVVAVVSSFMLVGLMALIFHVLSKMIGWCMERRRSRSRRGGRRSHLGIIFYRGMDGGRVDIIEDETGHRRERMSHDDGAFINETSPLLRANNQGMDA</sequence>
<accession>A0A093XR36</accession>
<dbReference type="AlphaFoldDB" id="A0A093XR36"/>
<feature type="transmembrane region" description="Helical" evidence="4">
    <location>
        <begin position="102"/>
        <end position="126"/>
    </location>
</feature>
<evidence type="ECO:0000313" key="5">
    <source>
        <dbReference type="EMBL" id="KFX47713.1"/>
    </source>
</evidence>
<dbReference type="GO" id="GO:0016020">
    <property type="term" value="C:membrane"/>
    <property type="evidence" value="ECO:0007669"/>
    <property type="project" value="UniProtKB-SubCell"/>
</dbReference>
<dbReference type="EMBL" id="JPOX01000014">
    <property type="protein sequence ID" value="KFX47713.1"/>
    <property type="molecule type" value="Genomic_DNA"/>
</dbReference>
<reference evidence="5" key="1">
    <citation type="journal article" date="2014" name="PLoS Genet.">
        <title>Signature Gene Expression Reveals Novel Clues to the Molecular Mechanisms of Dimorphic Transition in Penicillium marneffei.</title>
        <authorList>
            <person name="Yang E."/>
            <person name="Wang G."/>
            <person name="Cai J."/>
            <person name="Woo P.C."/>
            <person name="Lau S.K."/>
            <person name="Yuen K.-Y."/>
            <person name="Chow W.-N."/>
            <person name="Lin X."/>
        </authorList>
    </citation>
    <scope>NUCLEOTIDE SEQUENCE [LARGE SCALE GENOMIC DNA]</scope>
    <source>
        <strain evidence="5">PM1</strain>
    </source>
</reference>
<proteinExistence type="predicted"/>
<evidence type="ECO:0000256" key="3">
    <source>
        <dbReference type="ARBA" id="ARBA00023180"/>
    </source>
</evidence>
<gene>
    <name evidence="5" type="ORF">GQ26_0141210</name>
</gene>
<comment type="caution">
    <text evidence="5">The sequence shown here is derived from an EMBL/GenBank/DDBJ whole genome shotgun (WGS) entry which is preliminary data.</text>
</comment>
<evidence type="ECO:0000256" key="4">
    <source>
        <dbReference type="SAM" id="Phobius"/>
    </source>
</evidence>
<keyword evidence="4" id="KW-0812">Transmembrane</keyword>
<protein>
    <recommendedName>
        <fullName evidence="6">PSI domain-containing protein</fullName>
    </recommendedName>
</protein>
<evidence type="ECO:0000256" key="1">
    <source>
        <dbReference type="ARBA" id="ARBA00004370"/>
    </source>
</evidence>
<name>A0A093XR36_TALMA</name>
<keyword evidence="4" id="KW-1133">Transmembrane helix</keyword>
<dbReference type="Pfam" id="PF01437">
    <property type="entry name" value="PSI"/>
    <property type="match status" value="1"/>
</dbReference>
<keyword evidence="2 4" id="KW-0472">Membrane</keyword>
<comment type="subcellular location">
    <subcellularLocation>
        <location evidence="1">Membrane</location>
    </subcellularLocation>
</comment>